<protein>
    <recommendedName>
        <fullName evidence="9">TRAP transporter small permease protein</fullName>
    </recommendedName>
</protein>
<comment type="subcellular location">
    <subcellularLocation>
        <location evidence="1 9">Cell inner membrane</location>
        <topology evidence="1 9">Multi-pass membrane protein</topology>
    </subcellularLocation>
</comment>
<evidence type="ECO:0000256" key="5">
    <source>
        <dbReference type="ARBA" id="ARBA00022692"/>
    </source>
</evidence>
<evidence type="ECO:0000256" key="7">
    <source>
        <dbReference type="ARBA" id="ARBA00023136"/>
    </source>
</evidence>
<evidence type="ECO:0000256" key="1">
    <source>
        <dbReference type="ARBA" id="ARBA00004429"/>
    </source>
</evidence>
<feature type="transmembrane region" description="Helical" evidence="9">
    <location>
        <begin position="91"/>
        <end position="111"/>
    </location>
</feature>
<name>A0ABS7EHI5_9GAMM</name>
<evidence type="ECO:0000259" key="10">
    <source>
        <dbReference type="Pfam" id="PF04290"/>
    </source>
</evidence>
<feature type="transmembrane region" description="Helical" evidence="9">
    <location>
        <begin position="55"/>
        <end position="70"/>
    </location>
</feature>
<evidence type="ECO:0000256" key="6">
    <source>
        <dbReference type="ARBA" id="ARBA00022989"/>
    </source>
</evidence>
<keyword evidence="4 9" id="KW-0997">Cell inner membrane</keyword>
<evidence type="ECO:0000313" key="12">
    <source>
        <dbReference type="Proteomes" id="UP001166251"/>
    </source>
</evidence>
<dbReference type="Pfam" id="PF04290">
    <property type="entry name" value="DctQ"/>
    <property type="match status" value="1"/>
</dbReference>
<evidence type="ECO:0000256" key="8">
    <source>
        <dbReference type="ARBA" id="ARBA00038436"/>
    </source>
</evidence>
<proteinExistence type="inferred from homology"/>
<comment type="caution">
    <text evidence="11">The sequence shown here is derived from an EMBL/GenBank/DDBJ whole genome shotgun (WGS) entry which is preliminary data.</text>
</comment>
<comment type="similarity">
    <text evidence="8 9">Belongs to the TRAP transporter small permease family.</text>
</comment>
<dbReference type="PANTHER" id="PTHR35011:SF4">
    <property type="entry name" value="SLL1102 PROTEIN"/>
    <property type="match status" value="1"/>
</dbReference>
<keyword evidence="2 9" id="KW-0813">Transport</keyword>
<dbReference type="InterPro" id="IPR055348">
    <property type="entry name" value="DctQ"/>
</dbReference>
<dbReference type="PANTHER" id="PTHR35011">
    <property type="entry name" value="2,3-DIKETO-L-GULONATE TRAP TRANSPORTER SMALL PERMEASE PROTEIN YIAM"/>
    <property type="match status" value="1"/>
</dbReference>
<keyword evidence="3" id="KW-1003">Cell membrane</keyword>
<reference evidence="11" key="1">
    <citation type="submission" date="2021-07" db="EMBL/GenBank/DDBJ databases">
        <title>Neiella marina sp. nov., isolated from the intestinal content of sea cucumber Apostichopus japonicus.</title>
        <authorList>
            <person name="Bai X."/>
        </authorList>
    </citation>
    <scope>NUCLEOTIDE SEQUENCE</scope>
    <source>
        <strain evidence="11">126</strain>
    </source>
</reference>
<keyword evidence="7 9" id="KW-0472">Membrane</keyword>
<dbReference type="InterPro" id="IPR007387">
    <property type="entry name" value="TRAP_DctQ"/>
</dbReference>
<keyword evidence="5 9" id="KW-0812">Transmembrane</keyword>
<evidence type="ECO:0000256" key="4">
    <source>
        <dbReference type="ARBA" id="ARBA00022519"/>
    </source>
</evidence>
<evidence type="ECO:0000256" key="9">
    <source>
        <dbReference type="RuleBase" id="RU369079"/>
    </source>
</evidence>
<feature type="transmembrane region" description="Helical" evidence="9">
    <location>
        <begin position="131"/>
        <end position="152"/>
    </location>
</feature>
<dbReference type="Proteomes" id="UP001166251">
    <property type="component" value="Unassembled WGS sequence"/>
</dbReference>
<dbReference type="RefSeq" id="WP_220104461.1">
    <property type="nucleotide sequence ID" value="NZ_JAHZSS010000014.1"/>
</dbReference>
<keyword evidence="12" id="KW-1185">Reference proteome</keyword>
<evidence type="ECO:0000313" key="11">
    <source>
        <dbReference type="EMBL" id="MBW8191785.1"/>
    </source>
</evidence>
<organism evidence="11 12">
    <name type="scientific">Neiella holothuriorum</name>
    <dbReference type="NCBI Taxonomy" id="2870530"/>
    <lineage>
        <taxon>Bacteria</taxon>
        <taxon>Pseudomonadati</taxon>
        <taxon>Pseudomonadota</taxon>
        <taxon>Gammaproteobacteria</taxon>
        <taxon>Alteromonadales</taxon>
        <taxon>Echinimonadaceae</taxon>
        <taxon>Neiella</taxon>
    </lineage>
</organism>
<comment type="subunit">
    <text evidence="9">The complex comprises the extracytoplasmic solute receptor protein and the two transmembrane proteins.</text>
</comment>
<keyword evidence="6 9" id="KW-1133">Transmembrane helix</keyword>
<feature type="transmembrane region" description="Helical" evidence="9">
    <location>
        <begin position="21"/>
        <end position="43"/>
    </location>
</feature>
<sequence>MTTVMVLQSLICRWIERIAIAIAWASVALMLVTVLIVVLRYGFNIGSIALQDSSLFLHGLVFMAGAAYTLQKDKHVRVDVFYRRWSAKTQAWVNLLGGVFLLFPVLIFISLSSSSFVANSWRMLETSPEAGGLPGFFILKTYLWLLCSLLLLQGIAELLKCIAVIAGKESAHG</sequence>
<accession>A0ABS7EHI5</accession>
<evidence type="ECO:0000256" key="2">
    <source>
        <dbReference type="ARBA" id="ARBA00022448"/>
    </source>
</evidence>
<evidence type="ECO:0000256" key="3">
    <source>
        <dbReference type="ARBA" id="ARBA00022475"/>
    </source>
</evidence>
<comment type="function">
    <text evidence="9">Part of the tripartite ATP-independent periplasmic (TRAP) transport system.</text>
</comment>
<dbReference type="EMBL" id="JAHZSS010000014">
    <property type="protein sequence ID" value="MBW8191785.1"/>
    <property type="molecule type" value="Genomic_DNA"/>
</dbReference>
<feature type="domain" description="Tripartite ATP-independent periplasmic transporters DctQ component" evidence="10">
    <location>
        <begin position="29"/>
        <end position="161"/>
    </location>
</feature>
<gene>
    <name evidence="11" type="ORF">K0504_12130</name>
</gene>